<dbReference type="eggNOG" id="arCOG03431">
    <property type="taxonomic scope" value="Archaea"/>
</dbReference>
<dbReference type="Pfam" id="PF04434">
    <property type="entry name" value="SWIM"/>
    <property type="match status" value="1"/>
</dbReference>
<keyword evidence="1" id="KW-0863">Zinc-finger</keyword>
<evidence type="ECO:0000256" key="1">
    <source>
        <dbReference type="PROSITE-ProRule" id="PRU00325"/>
    </source>
</evidence>
<protein>
    <recommendedName>
        <fullName evidence="3">SWIM-type domain-containing protein</fullName>
    </recommendedName>
</protein>
<dbReference type="Proteomes" id="UP000000663">
    <property type="component" value="Chromosome"/>
</dbReference>
<evidence type="ECO:0000259" key="3">
    <source>
        <dbReference type="PROSITE" id="PS50966"/>
    </source>
</evidence>
<dbReference type="KEGG" id="rci:LRC72"/>
<dbReference type="InterPro" id="IPR007527">
    <property type="entry name" value="Znf_SWIM"/>
</dbReference>
<reference evidence="4 5" key="1">
    <citation type="journal article" date="2006" name="Science">
        <title>Genome of rice cluster I archaea -- the key methane producers in the rice rhizosphere.</title>
        <authorList>
            <person name="Erkel C."/>
            <person name="Kube M."/>
            <person name="Reinhardt R."/>
            <person name="Liesack W."/>
        </authorList>
    </citation>
    <scope>NUCLEOTIDE SEQUENCE [LARGE SCALE GENOMIC DNA]</scope>
    <source>
        <strain evidence="5">DSM 22066 / NBRC 105507 / MRE50</strain>
    </source>
</reference>
<name>Q0W925_METAR</name>
<feature type="region of interest" description="Disordered" evidence="2">
    <location>
        <begin position="204"/>
        <end position="223"/>
    </location>
</feature>
<evidence type="ECO:0000256" key="2">
    <source>
        <dbReference type="SAM" id="MobiDB-lite"/>
    </source>
</evidence>
<feature type="domain" description="SWIM-type" evidence="3">
    <location>
        <begin position="136"/>
        <end position="171"/>
    </location>
</feature>
<sequence>MKFYSSWSNSYPKSSPRKVEGGIKAKTKRGAIGSTWWSKRWVSVLDSFGWTNRLERGRRYARAGQVLDIKIAQGKAVADVQGSRSKPYDVEIMLAPFSPEEWDRIIDSMSAKAIFSAKLLAGEMPENIEDAFSEAGKSLFPTSPKELTTDCSCPDYANPCKHIAAVYYILAEEFDKDPFMIFRFRGMEKERLLEALRKKRATVEEETGGGLSDVRPEDDEKPGDEEITLASFWAGEGDSHVSFDIAPPEVNAAIMKRLGTPTFWVSNEDFGKLMSKVYAEISRRAADVAYRDNEDRLTDQG</sequence>
<dbReference type="OrthoDB" id="196752at2157"/>
<proteinExistence type="predicted"/>
<dbReference type="EMBL" id="AM114193">
    <property type="protein sequence ID" value="CAJ35101.1"/>
    <property type="molecule type" value="Genomic_DNA"/>
</dbReference>
<keyword evidence="1" id="KW-0479">Metal-binding</keyword>
<evidence type="ECO:0000313" key="4">
    <source>
        <dbReference type="EMBL" id="CAJ35101.1"/>
    </source>
</evidence>
<gene>
    <name evidence="4" type="ORF">LRC72</name>
</gene>
<keyword evidence="1" id="KW-0862">Zinc</keyword>
<dbReference type="PROSITE" id="PS50966">
    <property type="entry name" value="ZF_SWIM"/>
    <property type="match status" value="1"/>
</dbReference>
<dbReference type="RefSeq" id="WP_012037384.1">
    <property type="nucleotide sequence ID" value="NC_009464.1"/>
</dbReference>
<dbReference type="GO" id="GO:0008270">
    <property type="term" value="F:zinc ion binding"/>
    <property type="evidence" value="ECO:0007669"/>
    <property type="project" value="UniProtKB-KW"/>
</dbReference>
<dbReference type="STRING" id="351160.LRC72"/>
<dbReference type="GeneID" id="5144835"/>
<dbReference type="PANTHER" id="PTHR38133:SF1">
    <property type="entry name" value="SLR1429 PROTEIN"/>
    <property type="match status" value="1"/>
</dbReference>
<feature type="region of interest" description="Disordered" evidence="2">
    <location>
        <begin position="1"/>
        <end position="22"/>
    </location>
</feature>
<accession>Q0W925</accession>
<organism evidence="4 5">
    <name type="scientific">Methanocella arvoryzae (strain DSM 22066 / NBRC 105507 / MRE50)</name>
    <dbReference type="NCBI Taxonomy" id="351160"/>
    <lineage>
        <taxon>Archaea</taxon>
        <taxon>Methanobacteriati</taxon>
        <taxon>Methanobacteriota</taxon>
        <taxon>Stenosarchaea group</taxon>
        <taxon>Methanomicrobia</taxon>
        <taxon>Methanocellales</taxon>
        <taxon>Methanocellaceae</taxon>
        <taxon>Methanocella</taxon>
    </lineage>
</organism>
<keyword evidence="5" id="KW-1185">Reference proteome</keyword>
<dbReference type="AlphaFoldDB" id="Q0W925"/>
<evidence type="ECO:0000313" key="5">
    <source>
        <dbReference type="Proteomes" id="UP000000663"/>
    </source>
</evidence>
<dbReference type="PANTHER" id="PTHR38133">
    <property type="entry name" value="SLR1429 PROTEIN"/>
    <property type="match status" value="1"/>
</dbReference>
<feature type="compositionally biased region" description="Low complexity" evidence="2">
    <location>
        <begin position="1"/>
        <end position="14"/>
    </location>
</feature>